<evidence type="ECO:0000313" key="8">
    <source>
        <dbReference type="EMBL" id="VBB68968.1"/>
    </source>
</evidence>
<evidence type="ECO:0000256" key="1">
    <source>
        <dbReference type="ARBA" id="ARBA00022491"/>
    </source>
</evidence>
<dbReference type="InterPro" id="IPR055173">
    <property type="entry name" value="NrdR-like_N"/>
</dbReference>
<dbReference type="NCBIfam" id="TIGR00244">
    <property type="entry name" value="transcriptional regulator NrdR"/>
    <property type="match status" value="1"/>
</dbReference>
<dbReference type="PROSITE" id="PS51161">
    <property type="entry name" value="ATP_CONE"/>
    <property type="match status" value="1"/>
</dbReference>
<dbReference type="PANTHER" id="PTHR30455:SF2">
    <property type="entry name" value="TRANSCRIPTIONAL REPRESSOR NRDR"/>
    <property type="match status" value="1"/>
</dbReference>
<dbReference type="PANTHER" id="PTHR30455">
    <property type="entry name" value="TRANSCRIPTIONAL REPRESSOR NRDR"/>
    <property type="match status" value="1"/>
</dbReference>
<dbReference type="Pfam" id="PF03477">
    <property type="entry name" value="ATP-cone"/>
    <property type="match status" value="1"/>
</dbReference>
<dbReference type="InterPro" id="IPR005144">
    <property type="entry name" value="ATP-cone_dom"/>
</dbReference>
<keyword evidence="1" id="KW-0678">Repressor</keyword>
<gene>
    <name evidence="8" type="ORF">RIEGSTA812A_PEG_441</name>
</gene>
<dbReference type="HAMAP" id="MF_00440">
    <property type="entry name" value="NrdR"/>
    <property type="match status" value="1"/>
</dbReference>
<evidence type="ECO:0000256" key="2">
    <source>
        <dbReference type="ARBA" id="ARBA00022741"/>
    </source>
</evidence>
<keyword evidence="5" id="KW-0238">DNA-binding</keyword>
<dbReference type="InterPro" id="IPR003796">
    <property type="entry name" value="RNR_NrdR-like"/>
</dbReference>
<dbReference type="Pfam" id="PF22811">
    <property type="entry name" value="Zn_ribbon_NrdR"/>
    <property type="match status" value="1"/>
</dbReference>
<accession>A0A484H9Z0</accession>
<keyword evidence="3" id="KW-0067">ATP-binding</keyword>
<reference evidence="8" key="1">
    <citation type="submission" date="2018-10" db="EMBL/GenBank/DDBJ databases">
        <authorList>
            <person name="Gruber-Vodicka H."/>
            <person name="Jaeckle O."/>
        </authorList>
    </citation>
    <scope>NUCLEOTIDE SEQUENCE</scope>
</reference>
<proteinExistence type="inferred from homology"/>
<dbReference type="AlphaFoldDB" id="A0A484H9Z0"/>
<keyword evidence="2" id="KW-0547">Nucleotide-binding</keyword>
<keyword evidence="6" id="KW-0804">Transcription</keyword>
<evidence type="ECO:0000256" key="6">
    <source>
        <dbReference type="ARBA" id="ARBA00023163"/>
    </source>
</evidence>
<name>A0A484H9Z0_9ZZZZ</name>
<feature type="domain" description="ATP-cone" evidence="7">
    <location>
        <begin position="49"/>
        <end position="139"/>
    </location>
</feature>
<evidence type="ECO:0000256" key="3">
    <source>
        <dbReference type="ARBA" id="ARBA00022840"/>
    </source>
</evidence>
<dbReference type="GO" id="GO:0008270">
    <property type="term" value="F:zinc ion binding"/>
    <property type="evidence" value="ECO:0007669"/>
    <property type="project" value="InterPro"/>
</dbReference>
<evidence type="ECO:0000256" key="4">
    <source>
        <dbReference type="ARBA" id="ARBA00023015"/>
    </source>
</evidence>
<keyword evidence="4" id="KW-0805">Transcription regulation</keyword>
<dbReference type="GO" id="GO:0003677">
    <property type="term" value="F:DNA binding"/>
    <property type="evidence" value="ECO:0007669"/>
    <property type="project" value="UniProtKB-KW"/>
</dbReference>
<dbReference type="GO" id="GO:0005524">
    <property type="term" value="F:ATP binding"/>
    <property type="evidence" value="ECO:0007669"/>
    <property type="project" value="UniProtKB-KW"/>
</dbReference>
<evidence type="ECO:0000259" key="7">
    <source>
        <dbReference type="PROSITE" id="PS51161"/>
    </source>
</evidence>
<sequence length="151" mass="17532">MRCPFCGYEDTHVKDSRPAEDNSSVRRRRFCSNCESRFTTFERVQLRELQVIKKGGQRVVFDRDKLVHSIRIAVCKRPVSEEQIERIVNGIQQRLECSGESEFSSARIGEMVMDSLRNLDQIAYIRFASVYKAFRAARDFQVFVEALGRDG</sequence>
<dbReference type="EMBL" id="LR026963">
    <property type="protein sequence ID" value="VBB68968.1"/>
    <property type="molecule type" value="Genomic_DNA"/>
</dbReference>
<organism evidence="8">
    <name type="scientific">invertebrate metagenome</name>
    <dbReference type="NCBI Taxonomy" id="1711999"/>
    <lineage>
        <taxon>unclassified sequences</taxon>
        <taxon>metagenomes</taxon>
        <taxon>organismal metagenomes</taxon>
    </lineage>
</organism>
<evidence type="ECO:0000256" key="5">
    <source>
        <dbReference type="ARBA" id="ARBA00023125"/>
    </source>
</evidence>
<dbReference type="GO" id="GO:0045892">
    <property type="term" value="P:negative regulation of DNA-templated transcription"/>
    <property type="evidence" value="ECO:0007669"/>
    <property type="project" value="InterPro"/>
</dbReference>
<protein>
    <submittedName>
        <fullName evidence="8">Ribonucleotide reductase transcriptional regulator NrdR</fullName>
    </submittedName>
</protein>